<evidence type="ECO:0000313" key="4">
    <source>
        <dbReference type="RefSeq" id="XP_067145536.1"/>
    </source>
</evidence>
<keyword evidence="1" id="KW-0812">Transmembrane</keyword>
<dbReference type="InterPro" id="IPR007110">
    <property type="entry name" value="Ig-like_dom"/>
</dbReference>
<evidence type="ECO:0000313" key="3">
    <source>
        <dbReference type="Proteomes" id="UP001652627"/>
    </source>
</evidence>
<organism evidence="3 4">
    <name type="scientific">Apteryx mantelli</name>
    <name type="common">North Island brown kiwi</name>
    <dbReference type="NCBI Taxonomy" id="2696672"/>
    <lineage>
        <taxon>Eukaryota</taxon>
        <taxon>Metazoa</taxon>
        <taxon>Chordata</taxon>
        <taxon>Craniata</taxon>
        <taxon>Vertebrata</taxon>
        <taxon>Euteleostomi</taxon>
        <taxon>Archelosauria</taxon>
        <taxon>Archosauria</taxon>
        <taxon>Dinosauria</taxon>
        <taxon>Saurischia</taxon>
        <taxon>Theropoda</taxon>
        <taxon>Coelurosauria</taxon>
        <taxon>Aves</taxon>
        <taxon>Palaeognathae</taxon>
        <taxon>Apterygiformes</taxon>
        <taxon>Apterygidae</taxon>
        <taxon>Apteryx</taxon>
    </lineage>
</organism>
<reference evidence="3" key="1">
    <citation type="submission" date="2025-05" db="UniProtKB">
        <authorList>
            <consortium name="RefSeq"/>
        </authorList>
    </citation>
    <scope>NUCLEOTIDE SEQUENCE [LARGE SCALE GENOMIC DNA]</scope>
</reference>
<evidence type="ECO:0000256" key="1">
    <source>
        <dbReference type="SAM" id="Phobius"/>
    </source>
</evidence>
<dbReference type="PANTHER" id="PTHR37996">
    <property type="entry name" value="B- AND T-LYMPHOCYTE ATTENUATOR"/>
    <property type="match status" value="1"/>
</dbReference>
<accession>A0ABM4DYQ9</accession>
<keyword evidence="1" id="KW-1133">Transmembrane helix</keyword>
<dbReference type="RefSeq" id="XP_067145536.1">
    <property type="nucleotide sequence ID" value="XM_067289435.1"/>
</dbReference>
<gene>
    <name evidence="4" type="primary">BTLA</name>
</gene>
<protein>
    <submittedName>
        <fullName evidence="4">B- and T-lymphocyte attenuator</fullName>
    </submittedName>
</protein>
<dbReference type="InterPro" id="IPR036179">
    <property type="entry name" value="Ig-like_dom_sf"/>
</dbReference>
<reference evidence="4" key="2">
    <citation type="submission" date="2025-08" db="UniProtKB">
        <authorList>
            <consortium name="RefSeq"/>
        </authorList>
    </citation>
    <scope>IDENTIFICATION</scope>
    <source>
        <tissue evidence="4">Blood</tissue>
    </source>
</reference>
<evidence type="ECO:0000259" key="2">
    <source>
        <dbReference type="PROSITE" id="PS50835"/>
    </source>
</evidence>
<dbReference type="SUPFAM" id="SSF48726">
    <property type="entry name" value="Immunoglobulin"/>
    <property type="match status" value="1"/>
</dbReference>
<keyword evidence="3" id="KW-1185">Reference proteome</keyword>
<dbReference type="InterPro" id="IPR013783">
    <property type="entry name" value="Ig-like_fold"/>
</dbReference>
<dbReference type="GeneID" id="106490567"/>
<sequence length="378" mass="42683">MRNERVSLKSVSKLGEKLGFLDFQKTFSKDNSEKNKAMCVHEFDTWLHVLTDWTVRSAKGLVGPSPSPKKNKTLKFLSHFSSVLGFDATDCPVEIQVKRNSRYKSYLGNSLIIHCPVHYCKERPVMKWCKIEGNECVLLKESKVEWKTNEKFILEFFSIHHNDSGIYRCRATAGTLSSESHGIRVIVEEKPANFTTSSSENTTTISEDSQESGNDKILHIICAALSLRLCCPLIFICMFWCLRWYHAKQKRTPLTPQRQKSLVRGPAAVPYHAAGTNQASDESTSLYYCSMVSLRQLSDSNTIYDNDVPHWDAHRTTSNAPRNDPVIPSIPAALESQDVLIYAALNHSASAEKCQRRETTVENELSEYASVNVKNKPG</sequence>
<dbReference type="Gene3D" id="2.60.40.10">
    <property type="entry name" value="Immunoglobulins"/>
    <property type="match status" value="1"/>
</dbReference>
<dbReference type="SMART" id="SM00409">
    <property type="entry name" value="IG"/>
    <property type="match status" value="1"/>
</dbReference>
<name>A0ABM4DYQ9_9AVES</name>
<feature type="transmembrane region" description="Helical" evidence="1">
    <location>
        <begin position="217"/>
        <end position="242"/>
    </location>
</feature>
<proteinExistence type="predicted"/>
<feature type="domain" description="Ig-like" evidence="2">
    <location>
        <begin position="92"/>
        <end position="184"/>
    </location>
</feature>
<dbReference type="PANTHER" id="PTHR37996:SF1">
    <property type="entry name" value="B- AND T-LYMPHOCYTE ATTENUATOR"/>
    <property type="match status" value="1"/>
</dbReference>
<dbReference type="InterPro" id="IPR003599">
    <property type="entry name" value="Ig_sub"/>
</dbReference>
<dbReference type="PROSITE" id="PS50835">
    <property type="entry name" value="IG_LIKE"/>
    <property type="match status" value="1"/>
</dbReference>
<dbReference type="Proteomes" id="UP001652627">
    <property type="component" value="Chromosome 1"/>
</dbReference>
<keyword evidence="1" id="KW-0472">Membrane</keyword>
<dbReference type="InterPro" id="IPR039257">
    <property type="entry name" value="BTLA"/>
</dbReference>